<evidence type="ECO:0000313" key="1">
    <source>
        <dbReference type="EMBL" id="AMM41642.1"/>
    </source>
</evidence>
<dbReference type="Pfam" id="PF25159">
    <property type="entry name" value="DUF7826"/>
    <property type="match status" value="1"/>
</dbReference>
<organism evidence="1 2">
    <name type="scientific">Desulfofervidus auxilii</name>
    <dbReference type="NCBI Taxonomy" id="1621989"/>
    <lineage>
        <taxon>Bacteria</taxon>
        <taxon>Pseudomonadati</taxon>
        <taxon>Thermodesulfobacteriota</taxon>
        <taxon>Candidatus Desulfofervidia</taxon>
        <taxon>Candidatus Desulfofervidales</taxon>
        <taxon>Candidatus Desulfofervidaceae</taxon>
        <taxon>Candidatus Desulfofervidus</taxon>
    </lineage>
</organism>
<dbReference type="InterPro" id="IPR057148">
    <property type="entry name" value="DUF7826"/>
</dbReference>
<dbReference type="AlphaFoldDB" id="A0A7V1K537"/>
<sequence length="190" mass="22383">MREEIVQEKEIIAHAGELPEVAFYSSLYFLTQEPEGPQLVLTPAEISFLKKGVIEGYKRIILRDLNPKMKGKTEFRSIERAIINFKRLKRYAYKEKFDISEIIPQIAKALAVYMKAELEDVYLEKHSLRTVNCEKEDWEWFIKELHLENSSLLPNTEAFFKRTPLSFKETIELFKIRKNSKSVIILKENP</sequence>
<dbReference type="RefSeq" id="WP_066064373.1">
    <property type="nucleotide sequence ID" value="NZ_CP013015.1"/>
</dbReference>
<keyword evidence="2" id="KW-1185">Reference proteome</keyword>
<evidence type="ECO:0000313" key="2">
    <source>
        <dbReference type="Proteomes" id="UP000070560"/>
    </source>
</evidence>
<proteinExistence type="predicted"/>
<gene>
    <name evidence="1" type="ORF">HS1_001848</name>
</gene>
<name>A0A7V1K537_DESA2</name>
<accession>A0A7V1K537</accession>
<protein>
    <submittedName>
        <fullName evidence="1">Uncharacterized protein</fullName>
    </submittedName>
</protein>
<dbReference type="EMBL" id="CP013015">
    <property type="protein sequence ID" value="AMM41642.1"/>
    <property type="molecule type" value="Genomic_DNA"/>
</dbReference>
<dbReference type="OrthoDB" id="5432101at2"/>
<reference evidence="1 2" key="1">
    <citation type="submission" date="2015-10" db="EMBL/GenBank/DDBJ databases">
        <title>Candidatus Desulfofervidus auxilii, a hydrogenotrophic sulfate-reducing bacterium involved in the thermophilic anaerobic oxidation of methane.</title>
        <authorList>
            <person name="Krukenberg V."/>
            <person name="Richter M."/>
            <person name="Wegener G."/>
        </authorList>
    </citation>
    <scope>NUCLEOTIDE SEQUENCE [LARGE SCALE GENOMIC DNA]</scope>
    <source>
        <strain evidence="1 2">HS1</strain>
    </source>
</reference>
<dbReference type="KEGG" id="daw:HS1_001848"/>
<dbReference type="Proteomes" id="UP000070560">
    <property type="component" value="Chromosome"/>
</dbReference>